<dbReference type="EMBL" id="QRZH01000034">
    <property type="protein sequence ID" value="RGV47383.1"/>
    <property type="molecule type" value="Genomic_DNA"/>
</dbReference>
<evidence type="ECO:0000313" key="4">
    <source>
        <dbReference type="EMBL" id="MCZ2655386.1"/>
    </source>
</evidence>
<protein>
    <submittedName>
        <fullName evidence="4">Phosphatase PAP2 family protein</fullName>
    </submittedName>
    <submittedName>
        <fullName evidence="3">Phospholipid phosphatase</fullName>
    </submittedName>
</protein>
<dbReference type="Gene3D" id="1.20.144.10">
    <property type="entry name" value="Phosphatidic acid phosphatase type 2/haloperoxidase"/>
    <property type="match status" value="1"/>
</dbReference>
<dbReference type="InterPro" id="IPR000326">
    <property type="entry name" value="PAP2/HPO"/>
</dbReference>
<dbReference type="InterPro" id="IPR036938">
    <property type="entry name" value="PAP2/HPO_sf"/>
</dbReference>
<evidence type="ECO:0000313" key="6">
    <source>
        <dbReference type="EMBL" id="RGV47383.1"/>
    </source>
</evidence>
<dbReference type="RefSeq" id="WP_005807857.1">
    <property type="nucleotide sequence ID" value="NZ_CABJEQ010000016.1"/>
</dbReference>
<reference evidence="3" key="2">
    <citation type="submission" date="2014-07" db="EMBL/GenBank/DDBJ databases">
        <title>Genetics and epidemiology of antimicrobial resistance in B. fragilis group.</title>
        <authorList>
            <person name="Sydenham T.V."/>
            <person name="Hasman H."/>
            <person name="Kemp M."/>
            <person name="Justesen U.S."/>
        </authorList>
    </citation>
    <scope>NUCLEOTIDE SEQUENCE [LARGE SCALE GENOMIC DNA]</scope>
    <source>
        <strain evidence="3">DCMOUH0018B</strain>
    </source>
</reference>
<feature type="transmembrane region" description="Helical" evidence="1">
    <location>
        <begin position="30"/>
        <end position="53"/>
    </location>
</feature>
<feature type="transmembrane region" description="Helical" evidence="1">
    <location>
        <begin position="166"/>
        <end position="185"/>
    </location>
</feature>
<evidence type="ECO:0000313" key="3">
    <source>
        <dbReference type="EMBL" id="KFX74355.1"/>
    </source>
</evidence>
<accession>A0A0I9S8U7</accession>
<reference evidence="3" key="1">
    <citation type="book" date="2014" name="THE 24TH EUROPEAN CONGRESS OF CLINICAL MICROBIOLOGY AND INFECTIOUS DISEASES" publisher="ECCMID 2014" city="Barcelona, Spain">
        <title>Identification of resistance genes in three multidrug-resistant Bacteroides fragilis isolates by whole genome sequencing.</title>
        <editorList>
            <person name="Unknown"/>
            <person name="A."/>
        </editorList>
        <authorList>
            <person name="Sydenham T.V."/>
            <person name="Hasman H."/>
            <person name="Wang M."/>
            <person name="Soki J."/>
            <person name="Nagy E."/>
            <person name="Justesen U.S."/>
        </authorList>
    </citation>
    <scope>NUCLEOTIDE SEQUENCE</scope>
    <source>
        <strain evidence="3">DCMOUH0018B</strain>
        <strain evidence="5">DCMSKEJBY0001B</strain>
    </source>
</reference>
<reference evidence="5 7" key="4">
    <citation type="submission" date="2019-03" db="EMBL/GenBank/DDBJ databases">
        <title>Complete genome assembly of MDR B. fragilis.</title>
        <authorList>
            <person name="Sydenham T.V."/>
            <person name="Hasman H."/>
            <person name="Justesen U.S."/>
        </authorList>
    </citation>
    <scope>NUCLEOTIDE SEQUENCE [LARGE SCALE GENOMIC DNA]</scope>
    <source>
        <strain evidence="5 7">DCMSKEJBY0001B</strain>
    </source>
</reference>
<keyword evidence="1" id="KW-0472">Membrane</keyword>
<name>A0A0I9S8U7_BACFG</name>
<feature type="transmembrane region" description="Helical" evidence="1">
    <location>
        <begin position="142"/>
        <end position="160"/>
    </location>
</feature>
<reference evidence="4" key="5">
    <citation type="submission" date="2022-12" db="EMBL/GenBank/DDBJ databases">
        <title>Development of a Multilocus Sequence Typing Scheme for Bacteroides fragilis Based on Whole Genome Sequencing Data and Clinical Application.</title>
        <authorList>
            <person name="Nielsen F.D."/>
            <person name="Justesen U.S."/>
        </authorList>
    </citation>
    <scope>NUCLEOTIDE SEQUENCE</scope>
    <source>
        <strain evidence="4">BF_BC_ODE_DK_2015_2</strain>
    </source>
</reference>
<evidence type="ECO:0000259" key="2">
    <source>
        <dbReference type="SMART" id="SM00014"/>
    </source>
</evidence>
<dbReference type="CDD" id="cd03395">
    <property type="entry name" value="PAP2_like_4"/>
    <property type="match status" value="1"/>
</dbReference>
<dbReference type="SMART" id="SM00014">
    <property type="entry name" value="acidPPc"/>
    <property type="match status" value="1"/>
</dbReference>
<evidence type="ECO:0000313" key="8">
    <source>
        <dbReference type="Proteomes" id="UP000286270"/>
    </source>
</evidence>
<evidence type="ECO:0000256" key="1">
    <source>
        <dbReference type="SAM" id="Phobius"/>
    </source>
</evidence>
<dbReference type="OrthoDB" id="9789113at2"/>
<sequence>MTNDLIQSLANVDQNLLLYLNGFHNTFADYFMSTFTGKWIWVPMYASILYVLLKNFNWKITLCCLAAIALTITFADQVCAGLIRPVVERLRPANPENPISDLVHVVNNYRGGRYGFPSCHASNSFGLAFFLVFLFRKQWLSLFILLWATLNCYTRIYLGVHYPGDLIVGAVIGCCGAALMCYLLKKIAKGTSFGKVKHTEITIYAGLLTTLGILIYAFIMA</sequence>
<keyword evidence="1" id="KW-1133">Transmembrane helix</keyword>
<dbReference type="PATRIC" id="fig|817.51.peg.770"/>
<evidence type="ECO:0000313" key="5">
    <source>
        <dbReference type="EMBL" id="QCQ47112.1"/>
    </source>
</evidence>
<dbReference type="PANTHER" id="PTHR14969:SF13">
    <property type="entry name" value="AT30094P"/>
    <property type="match status" value="1"/>
</dbReference>
<dbReference type="EMBL" id="CP036546">
    <property type="protein sequence ID" value="QCQ47112.1"/>
    <property type="molecule type" value="Genomic_DNA"/>
</dbReference>
<dbReference type="EMBL" id="JMZZ02000151">
    <property type="protein sequence ID" value="KFX74355.1"/>
    <property type="molecule type" value="Genomic_DNA"/>
</dbReference>
<dbReference type="Proteomes" id="UP001075704">
    <property type="component" value="Unassembled WGS sequence"/>
</dbReference>
<feature type="transmembrane region" description="Helical" evidence="1">
    <location>
        <begin position="201"/>
        <end position="219"/>
    </location>
</feature>
<feature type="domain" description="Phosphatidic acid phosphatase type 2/haloperoxidase" evidence="2">
    <location>
        <begin position="61"/>
        <end position="181"/>
    </location>
</feature>
<dbReference type="AlphaFoldDB" id="A0A0I9S8U7"/>
<organism evidence="3">
    <name type="scientific">Bacteroides fragilis</name>
    <dbReference type="NCBI Taxonomy" id="817"/>
    <lineage>
        <taxon>Bacteria</taxon>
        <taxon>Pseudomonadati</taxon>
        <taxon>Bacteroidota</taxon>
        <taxon>Bacteroidia</taxon>
        <taxon>Bacteroidales</taxon>
        <taxon>Bacteroidaceae</taxon>
        <taxon>Bacteroides</taxon>
    </lineage>
</organism>
<evidence type="ECO:0000313" key="7">
    <source>
        <dbReference type="Proteomes" id="UP000036847"/>
    </source>
</evidence>
<proteinExistence type="predicted"/>
<dbReference type="PANTHER" id="PTHR14969">
    <property type="entry name" value="SPHINGOSINE-1-PHOSPHATE PHOSPHOHYDROLASE"/>
    <property type="match status" value="1"/>
</dbReference>
<gene>
    <name evidence="6" type="ORF">DWW08_22730</name>
    <name evidence="5" type="ORF">EC80_020920</name>
    <name evidence="3" type="ORF">EE52_0212995</name>
    <name evidence="4" type="ORF">O1422_14550</name>
</gene>
<dbReference type="Proteomes" id="UP000286270">
    <property type="component" value="Unassembled WGS sequence"/>
</dbReference>
<dbReference type="Pfam" id="PF01569">
    <property type="entry name" value="PAP2"/>
    <property type="match status" value="1"/>
</dbReference>
<reference evidence="6 8" key="3">
    <citation type="submission" date="2018-08" db="EMBL/GenBank/DDBJ databases">
        <title>A genome reference for cultivated species of the human gut microbiota.</title>
        <authorList>
            <person name="Zou Y."/>
            <person name="Xue W."/>
            <person name="Luo G."/>
        </authorList>
    </citation>
    <scope>NUCLEOTIDE SEQUENCE [LARGE SCALE GENOMIC DNA]</scope>
    <source>
        <strain evidence="6 8">AF14-26</strain>
    </source>
</reference>
<feature type="transmembrane region" description="Helical" evidence="1">
    <location>
        <begin position="114"/>
        <end position="135"/>
    </location>
</feature>
<keyword evidence="1" id="KW-0812">Transmembrane</keyword>
<dbReference type="EMBL" id="JAPUAC010000011">
    <property type="protein sequence ID" value="MCZ2655386.1"/>
    <property type="molecule type" value="Genomic_DNA"/>
</dbReference>
<dbReference type="SUPFAM" id="SSF48317">
    <property type="entry name" value="Acid phosphatase/Vanadium-dependent haloperoxidase"/>
    <property type="match status" value="1"/>
</dbReference>
<feature type="transmembrane region" description="Helical" evidence="1">
    <location>
        <begin position="60"/>
        <end position="83"/>
    </location>
</feature>
<dbReference type="Proteomes" id="UP000036847">
    <property type="component" value="Chromosome"/>
</dbReference>